<dbReference type="GO" id="GO:0046872">
    <property type="term" value="F:metal ion binding"/>
    <property type="evidence" value="ECO:0007669"/>
    <property type="project" value="UniProtKB-KW"/>
</dbReference>
<name>A0AA37XKM0_9ENTE</name>
<evidence type="ECO:0000313" key="18">
    <source>
        <dbReference type="Proteomes" id="UP001157039"/>
    </source>
</evidence>
<feature type="binding site" evidence="14">
    <location>
        <position position="74"/>
    </location>
    <ligand>
        <name>Na(+)</name>
        <dbReference type="ChEBI" id="CHEBI:29101"/>
        <note>structural</note>
    </ligand>
</feature>
<keyword evidence="7 14" id="KW-0915">Sodium</keyword>
<dbReference type="GO" id="GO:0140114">
    <property type="term" value="P:cellular detoxification of fluoride"/>
    <property type="evidence" value="ECO:0007669"/>
    <property type="project" value="UniProtKB-UniRule"/>
</dbReference>
<dbReference type="Proteomes" id="UP000268310">
    <property type="component" value="Chromosome"/>
</dbReference>
<dbReference type="EMBL" id="CP027783">
    <property type="protein sequence ID" value="AYW48108.1"/>
    <property type="molecule type" value="Genomic_DNA"/>
</dbReference>
<dbReference type="KEGG" id="too:C7K38_06830"/>
<feature type="binding site" evidence="14">
    <location>
        <position position="71"/>
    </location>
    <ligand>
        <name>Na(+)</name>
        <dbReference type="ChEBI" id="CHEBI:29101"/>
        <note>structural</note>
    </ligand>
</feature>
<evidence type="ECO:0000256" key="12">
    <source>
        <dbReference type="ARBA" id="ARBA00035585"/>
    </source>
</evidence>
<feature type="transmembrane region" description="Helical" evidence="14">
    <location>
        <begin position="95"/>
        <end position="116"/>
    </location>
</feature>
<keyword evidence="5 14" id="KW-0479">Metal-binding</keyword>
<dbReference type="Proteomes" id="UP001157039">
    <property type="component" value="Unassembled WGS sequence"/>
</dbReference>
<keyword evidence="2 14" id="KW-0813">Transport</keyword>
<evidence type="ECO:0000256" key="7">
    <source>
        <dbReference type="ARBA" id="ARBA00023053"/>
    </source>
</evidence>
<evidence type="ECO:0000256" key="4">
    <source>
        <dbReference type="ARBA" id="ARBA00022692"/>
    </source>
</evidence>
<reference evidence="16 18" key="2">
    <citation type="journal article" date="2014" name="Int. J. Syst. Evol. Microbiol.">
        <title>Complete genome sequence of Corynebacterium casei LMG S-19264T (=DSM 44701T), isolated from a smear-ripened cheese.</title>
        <authorList>
            <consortium name="US DOE Joint Genome Institute (JGI-PGF)"/>
            <person name="Walter F."/>
            <person name="Albersmeier A."/>
            <person name="Kalinowski J."/>
            <person name="Ruckert C."/>
        </authorList>
    </citation>
    <scope>NUCLEOTIDE SEQUENCE [LARGE SCALE GENOMIC DNA]</scope>
    <source>
        <strain evidence="16 18">NBRC 114545</strain>
    </source>
</reference>
<evidence type="ECO:0000256" key="5">
    <source>
        <dbReference type="ARBA" id="ARBA00022723"/>
    </source>
</evidence>
<evidence type="ECO:0000256" key="14">
    <source>
        <dbReference type="HAMAP-Rule" id="MF_00454"/>
    </source>
</evidence>
<dbReference type="NCBIfam" id="NF010801">
    <property type="entry name" value="PRK14205.1"/>
    <property type="match status" value="1"/>
</dbReference>
<dbReference type="GO" id="GO:0005886">
    <property type="term" value="C:plasma membrane"/>
    <property type="evidence" value="ECO:0007669"/>
    <property type="project" value="UniProtKB-SubCell"/>
</dbReference>
<keyword evidence="8 14" id="KW-0406">Ion transport</keyword>
<comment type="subcellular location">
    <subcellularLocation>
        <location evidence="1 14">Cell membrane</location>
        <topology evidence="1 14">Multi-pass membrane protein</topology>
    </subcellularLocation>
</comment>
<dbReference type="AlphaFoldDB" id="A0AA37XKM0"/>
<dbReference type="Pfam" id="PF02537">
    <property type="entry name" value="CRCB"/>
    <property type="match status" value="1"/>
</dbReference>
<evidence type="ECO:0000256" key="6">
    <source>
        <dbReference type="ARBA" id="ARBA00022989"/>
    </source>
</evidence>
<keyword evidence="6 14" id="KW-1133">Transmembrane helix</keyword>
<keyword evidence="4 14" id="KW-0812">Transmembrane</keyword>
<reference evidence="16" key="4">
    <citation type="submission" date="2023-02" db="EMBL/GenBank/DDBJ databases">
        <authorList>
            <person name="Sun Q."/>
            <person name="Mori K."/>
        </authorList>
    </citation>
    <scope>NUCLEOTIDE SEQUENCE</scope>
    <source>
        <strain evidence="16">NBRC 114545</strain>
    </source>
</reference>
<reference evidence="15" key="3">
    <citation type="submission" date="2018-03" db="EMBL/GenBank/DDBJ databases">
        <authorList>
            <person name="Jeon C.O."/>
        </authorList>
    </citation>
    <scope>NUCLEOTIDE SEQUENCE</scope>
    <source>
        <strain evidence="15">JCM 31126</strain>
    </source>
</reference>
<dbReference type="RefSeq" id="WP_123935740.1">
    <property type="nucleotide sequence ID" value="NZ_BSUW01000001.1"/>
</dbReference>
<organism evidence="16 18">
    <name type="scientific">Tetragenococcus osmophilus</name>
    <dbReference type="NCBI Taxonomy" id="526944"/>
    <lineage>
        <taxon>Bacteria</taxon>
        <taxon>Bacillati</taxon>
        <taxon>Bacillota</taxon>
        <taxon>Bacilli</taxon>
        <taxon>Lactobacillales</taxon>
        <taxon>Enterococcaceae</taxon>
        <taxon>Tetragenococcus</taxon>
    </lineage>
</organism>
<dbReference type="EMBL" id="BSUW01000001">
    <property type="protein sequence ID" value="GMA72228.1"/>
    <property type="molecule type" value="Genomic_DNA"/>
</dbReference>
<comment type="function">
    <text evidence="13 14">Fluoride-specific ion channel. Important for reducing fluoride concentration in the cell, thus reducing its toxicity.</text>
</comment>
<evidence type="ECO:0000313" key="17">
    <source>
        <dbReference type="Proteomes" id="UP000268310"/>
    </source>
</evidence>
<protein>
    <recommendedName>
        <fullName evidence="14">Fluoride-specific ion channel FluC</fullName>
    </recommendedName>
</protein>
<dbReference type="InterPro" id="IPR003691">
    <property type="entry name" value="FluC"/>
</dbReference>
<dbReference type="HAMAP" id="MF_00454">
    <property type="entry name" value="FluC"/>
    <property type="match status" value="1"/>
</dbReference>
<evidence type="ECO:0000313" key="15">
    <source>
        <dbReference type="EMBL" id="AYW48108.1"/>
    </source>
</evidence>
<feature type="transmembrane region" description="Helical" evidence="14">
    <location>
        <begin position="59"/>
        <end position="79"/>
    </location>
</feature>
<comment type="similarity">
    <text evidence="11 14">Belongs to the fluoride channel Fluc/FEX (TC 1.A.43) family.</text>
</comment>
<comment type="catalytic activity">
    <reaction evidence="12">
        <text>fluoride(in) = fluoride(out)</text>
        <dbReference type="Rhea" id="RHEA:76159"/>
        <dbReference type="ChEBI" id="CHEBI:17051"/>
    </reaction>
    <physiologicalReaction direction="left-to-right" evidence="12">
        <dbReference type="Rhea" id="RHEA:76160"/>
    </physiologicalReaction>
</comment>
<evidence type="ECO:0000256" key="13">
    <source>
        <dbReference type="ARBA" id="ARBA00049940"/>
    </source>
</evidence>
<evidence type="ECO:0000256" key="9">
    <source>
        <dbReference type="ARBA" id="ARBA00023136"/>
    </source>
</evidence>
<proteinExistence type="inferred from homology"/>
<keyword evidence="9 14" id="KW-0472">Membrane</keyword>
<keyword evidence="17" id="KW-1185">Reference proteome</keyword>
<evidence type="ECO:0000256" key="11">
    <source>
        <dbReference type="ARBA" id="ARBA00035120"/>
    </source>
</evidence>
<evidence type="ECO:0000256" key="3">
    <source>
        <dbReference type="ARBA" id="ARBA00022475"/>
    </source>
</evidence>
<evidence type="ECO:0000256" key="10">
    <source>
        <dbReference type="ARBA" id="ARBA00023303"/>
    </source>
</evidence>
<gene>
    <name evidence="16" type="primary">crcB2</name>
    <name evidence="14" type="synonym">crcB</name>
    <name evidence="14" type="synonym">fluC</name>
    <name evidence="15" type="ORF">C7K38_06830</name>
    <name evidence="16" type="ORF">GCM10025885_12770</name>
</gene>
<dbReference type="GO" id="GO:0062054">
    <property type="term" value="F:fluoride channel activity"/>
    <property type="evidence" value="ECO:0007669"/>
    <property type="project" value="UniProtKB-UniRule"/>
</dbReference>
<evidence type="ECO:0000256" key="2">
    <source>
        <dbReference type="ARBA" id="ARBA00022448"/>
    </source>
</evidence>
<evidence type="ECO:0000256" key="8">
    <source>
        <dbReference type="ARBA" id="ARBA00023065"/>
    </source>
</evidence>
<accession>A0AA37XKM0</accession>
<comment type="activity regulation">
    <text evidence="14">Na(+) is not transported, but it plays an essential structural role and its presence is essential for fluoride channel function.</text>
</comment>
<reference evidence="15 17" key="1">
    <citation type="journal article" date="2012" name="Int. J. Syst. Evol. Microbiol.">
        <title>Characterization of Tetragenococcus strains from sugar thick juice reveals a novel species, Tetragenococcus osmophilus sp. nov., and divides Tetragenococcus halophilus into two subspecies, T. halophilus subsp. halophilus subsp. nov. and T. halophilus subsp. flandriensis subsp. nov.</title>
        <authorList>
            <person name="Juste A."/>
            <person name="Van Trappen S."/>
            <person name="Verreth C."/>
            <person name="Cleenwerck I."/>
            <person name="De Vos P."/>
            <person name="Lievens B."/>
            <person name="Willems K.A."/>
        </authorList>
    </citation>
    <scope>NUCLEOTIDE SEQUENCE [LARGE SCALE GENOMIC DNA]</scope>
    <source>
        <strain evidence="15 17">JCM 31126</strain>
    </source>
</reference>
<keyword evidence="10 14" id="KW-0407">Ion channel</keyword>
<dbReference type="PANTHER" id="PTHR28259:SF16">
    <property type="entry name" value="FLUORIDE-SPECIFIC ION CHANNEL FLUC 2"/>
    <property type="match status" value="1"/>
</dbReference>
<evidence type="ECO:0000313" key="16">
    <source>
        <dbReference type="EMBL" id="GMA72228.1"/>
    </source>
</evidence>
<keyword evidence="3 14" id="KW-1003">Cell membrane</keyword>
<feature type="transmembrane region" description="Helical" evidence="14">
    <location>
        <begin position="32"/>
        <end position="52"/>
    </location>
</feature>
<evidence type="ECO:0000256" key="1">
    <source>
        <dbReference type="ARBA" id="ARBA00004651"/>
    </source>
</evidence>
<dbReference type="PANTHER" id="PTHR28259">
    <property type="entry name" value="FLUORIDE EXPORT PROTEIN 1-RELATED"/>
    <property type="match status" value="1"/>
</dbReference>
<sequence>MINNFLLVAVGAAFGVLARVLSTNWIKKEWRYTFPLATFIVNILGSLLLGLVTGLSLGTTFSLLIGTGFMGSFTTFSTFNVENMELLRMKNYKHFFVYTAASYIFGIIAAFIGLTFGNLL</sequence>